<dbReference type="InterPro" id="IPR019544">
    <property type="entry name" value="Tetratricopeptide_SHNi-TPR_dom"/>
</dbReference>
<dbReference type="PANTHER" id="PTHR15081:SF1">
    <property type="entry name" value="NUCLEAR AUTOANTIGENIC SPERM PROTEIN"/>
    <property type="match status" value="1"/>
</dbReference>
<dbReference type="GO" id="GO:0042393">
    <property type="term" value="F:histone binding"/>
    <property type="evidence" value="ECO:0007669"/>
    <property type="project" value="TreeGrafter"/>
</dbReference>
<evidence type="ECO:0000256" key="2">
    <source>
        <dbReference type="ARBA" id="ARBA00022803"/>
    </source>
</evidence>
<dbReference type="EMBL" id="ML119052">
    <property type="protein sequence ID" value="ROT41395.1"/>
    <property type="molecule type" value="Genomic_DNA"/>
</dbReference>
<feature type="compositionally biased region" description="Low complexity" evidence="3">
    <location>
        <begin position="20"/>
        <end position="39"/>
    </location>
</feature>
<dbReference type="InterPro" id="IPR011990">
    <property type="entry name" value="TPR-like_helical_dom_sf"/>
</dbReference>
<feature type="compositionally biased region" description="Basic and acidic residues" evidence="3">
    <location>
        <begin position="129"/>
        <end position="150"/>
    </location>
</feature>
<gene>
    <name evidence="5" type="ORF">SODALDRAFT_331115</name>
</gene>
<organism evidence="5 6">
    <name type="scientific">Sodiomyces alkalinus (strain CBS 110278 / VKM F-3762 / F11)</name>
    <name type="common">Alkaliphilic filamentous fungus</name>
    <dbReference type="NCBI Taxonomy" id="1314773"/>
    <lineage>
        <taxon>Eukaryota</taxon>
        <taxon>Fungi</taxon>
        <taxon>Dikarya</taxon>
        <taxon>Ascomycota</taxon>
        <taxon>Pezizomycotina</taxon>
        <taxon>Sordariomycetes</taxon>
        <taxon>Hypocreomycetidae</taxon>
        <taxon>Glomerellales</taxon>
        <taxon>Plectosphaerellaceae</taxon>
        <taxon>Sodiomyces</taxon>
    </lineage>
</organism>
<proteinExistence type="predicted"/>
<dbReference type="GO" id="GO:0034080">
    <property type="term" value="P:CENP-A containing chromatin assembly"/>
    <property type="evidence" value="ECO:0007669"/>
    <property type="project" value="TreeGrafter"/>
</dbReference>
<evidence type="ECO:0000259" key="4">
    <source>
        <dbReference type="Pfam" id="PF10516"/>
    </source>
</evidence>
<feature type="region of interest" description="Disordered" evidence="3">
    <location>
        <begin position="129"/>
        <end position="153"/>
    </location>
</feature>
<sequence length="492" mass="53492">MADTPEKQPVIVEESKPTADETTPATATETTEQQNANTPATDDADILVDNDIKSRKVTLADLTAKASALYVRKEYNQAADLYSAAVAMAVDMTDGLDIHPDNGEIFFLYGRSMFKIGQAKSDVLGAKAAGEKKTDKAQPKAVEAEAKKSTQESVAAAVVEVSDNKKAEPGPAKKPLFQFEGDENFEASDEDEEDDEAEDGDEEDEMEIANDTLEIARLSLEKRLALLEEQESQTNGKGKGVVQEGDSANVRHVKERLADTYDLLAEINLENEKFSLASQNFRESLKYKKELYPPESEIRAEAHYKLALALEFASMTTTAEAGADQALDEDLREEAISEMEAAIASTKLKLQAKEVESAETANPEENTATKAQISDVRDMIEDMEHRLEEMRKPAIDFKSVLGTAAGDALQGIFGSALGETPAQMNVRVQDAKKTATDLTGLVRKKEKKNKDESQSSAAQENGHESNGTKRKAEEAAETEDASKKAKVSEAAA</sequence>
<dbReference type="OrthoDB" id="5587616at2759"/>
<evidence type="ECO:0000256" key="1">
    <source>
        <dbReference type="ARBA" id="ARBA00022737"/>
    </source>
</evidence>
<keyword evidence="1" id="KW-0677">Repeat</keyword>
<accession>A0A3N2Q439</accession>
<dbReference type="RefSeq" id="XP_028469201.1">
    <property type="nucleotide sequence ID" value="XM_028611377.1"/>
</dbReference>
<name>A0A3N2Q439_SODAK</name>
<dbReference type="STRING" id="1314773.A0A3N2Q439"/>
<dbReference type="InterPro" id="IPR051730">
    <property type="entry name" value="NASP-like"/>
</dbReference>
<dbReference type="Pfam" id="PF10516">
    <property type="entry name" value="SHNi-TPR"/>
    <property type="match status" value="1"/>
</dbReference>
<protein>
    <recommendedName>
        <fullName evidence="4">Tetratricopeptide SHNi-TPR domain-containing protein</fullName>
    </recommendedName>
</protein>
<dbReference type="GO" id="GO:0006335">
    <property type="term" value="P:DNA replication-dependent chromatin assembly"/>
    <property type="evidence" value="ECO:0007669"/>
    <property type="project" value="TreeGrafter"/>
</dbReference>
<evidence type="ECO:0000256" key="3">
    <source>
        <dbReference type="SAM" id="MobiDB-lite"/>
    </source>
</evidence>
<feature type="region of interest" description="Disordered" evidence="3">
    <location>
        <begin position="184"/>
        <end position="207"/>
    </location>
</feature>
<keyword evidence="2" id="KW-0802">TPR repeat</keyword>
<dbReference type="AlphaFoldDB" id="A0A3N2Q439"/>
<feature type="compositionally biased region" description="Basic and acidic residues" evidence="3">
    <location>
        <begin position="461"/>
        <end position="492"/>
    </location>
</feature>
<evidence type="ECO:0000313" key="6">
    <source>
        <dbReference type="Proteomes" id="UP000272025"/>
    </source>
</evidence>
<feature type="region of interest" description="Disordered" evidence="3">
    <location>
        <begin position="437"/>
        <end position="492"/>
    </location>
</feature>
<dbReference type="Gene3D" id="1.25.40.10">
    <property type="entry name" value="Tetratricopeptide repeat domain"/>
    <property type="match status" value="1"/>
</dbReference>
<feature type="region of interest" description="Disordered" evidence="3">
    <location>
        <begin position="1"/>
        <end position="42"/>
    </location>
</feature>
<keyword evidence="6" id="KW-1185">Reference proteome</keyword>
<reference evidence="5 6" key="1">
    <citation type="journal article" date="2018" name="Mol. Ecol.">
        <title>The obligate alkalophilic soda-lake fungus Sodiomyces alkalinus has shifted to a protein diet.</title>
        <authorList>
            <person name="Grum-Grzhimaylo A.A."/>
            <person name="Falkoski D.L."/>
            <person name="van den Heuvel J."/>
            <person name="Valero-Jimenez C.A."/>
            <person name="Min B."/>
            <person name="Choi I.G."/>
            <person name="Lipzen A."/>
            <person name="Daum C.G."/>
            <person name="Aanen D.K."/>
            <person name="Tsang A."/>
            <person name="Henrissat B."/>
            <person name="Bilanenko E.N."/>
            <person name="de Vries R.P."/>
            <person name="van Kan J.A.L."/>
            <person name="Grigoriev I.V."/>
            <person name="Debets A.J.M."/>
        </authorList>
    </citation>
    <scope>NUCLEOTIDE SEQUENCE [LARGE SCALE GENOMIC DNA]</scope>
    <source>
        <strain evidence="5 6">F11</strain>
    </source>
</reference>
<dbReference type="GO" id="GO:0005654">
    <property type="term" value="C:nucleoplasm"/>
    <property type="evidence" value="ECO:0007669"/>
    <property type="project" value="TreeGrafter"/>
</dbReference>
<dbReference type="GeneID" id="39579855"/>
<evidence type="ECO:0000313" key="5">
    <source>
        <dbReference type="EMBL" id="ROT41395.1"/>
    </source>
</evidence>
<dbReference type="Proteomes" id="UP000272025">
    <property type="component" value="Unassembled WGS sequence"/>
</dbReference>
<dbReference type="PANTHER" id="PTHR15081">
    <property type="entry name" value="NUCLEAR AUTOANTIGENIC SPERM PROTEIN NASP -RELATED"/>
    <property type="match status" value="1"/>
</dbReference>
<feature type="domain" description="Tetratricopeptide SHNi-TPR" evidence="4">
    <location>
        <begin position="258"/>
        <end position="295"/>
    </location>
</feature>